<dbReference type="PANTHER" id="PTHR12697:SF5">
    <property type="entry name" value="DEOXYHYPUSINE HYDROXYLASE"/>
    <property type="match status" value="1"/>
</dbReference>
<dbReference type="GO" id="GO:0016829">
    <property type="term" value="F:lyase activity"/>
    <property type="evidence" value="ECO:0007669"/>
    <property type="project" value="UniProtKB-KW"/>
</dbReference>
<dbReference type="Gene3D" id="1.25.10.10">
    <property type="entry name" value="Leucine-rich Repeat Variant"/>
    <property type="match status" value="1"/>
</dbReference>
<dbReference type="InterPro" id="IPR011989">
    <property type="entry name" value="ARM-like"/>
</dbReference>
<dbReference type="InterPro" id="IPR004155">
    <property type="entry name" value="PBS_lyase_HEAT"/>
</dbReference>
<dbReference type="Proteomes" id="UP000050509">
    <property type="component" value="Unassembled WGS sequence"/>
</dbReference>
<dbReference type="SUPFAM" id="SSF48371">
    <property type="entry name" value="ARM repeat"/>
    <property type="match status" value="1"/>
</dbReference>
<reference evidence="1 2" key="1">
    <citation type="submission" date="2015-09" db="EMBL/GenBank/DDBJ databases">
        <title>Draft genome sequence of Kouleothrix aurantiaca JCM 19913.</title>
        <authorList>
            <person name="Hemp J."/>
        </authorList>
    </citation>
    <scope>NUCLEOTIDE SEQUENCE [LARGE SCALE GENOMIC DNA]</scope>
    <source>
        <strain evidence="1 2">COM-B</strain>
    </source>
</reference>
<proteinExistence type="predicted"/>
<organism evidence="1 2">
    <name type="scientific">Kouleothrix aurantiaca</name>
    <dbReference type="NCBI Taxonomy" id="186479"/>
    <lineage>
        <taxon>Bacteria</taxon>
        <taxon>Bacillati</taxon>
        <taxon>Chloroflexota</taxon>
        <taxon>Chloroflexia</taxon>
        <taxon>Chloroflexales</taxon>
        <taxon>Roseiflexineae</taxon>
        <taxon>Roseiflexaceae</taxon>
        <taxon>Kouleothrix</taxon>
    </lineage>
</organism>
<sequence length="356" mass="39038">MFDQATWRRQIADQLNGFARNPRQEMQLAGAPNLLSYLVARTLAPFLEAFQHEPIAAVLTLAAISHTPGADQIVQRATRLRYQSAAQVDRELRASRELRITVEQLLLELQTIALVRQRLNGSREEWVRVTLDRDLEFFASEFAQLRRALSDPGWQTRSDALRALRSRKGRYTPADLVLIHDGLTDSAAHVRAAAARMLGLIAEPPGALLQKTLVRVALNDSDAETRVAAARATGMLREHLASPQLLDQISGCMFSDDSFVRSAAALVLGELGDMVSAPMLIKNLARLLGDTDAYAREAAARALGRIGLAAATPDVLEALNRAVEDDEVTVHEAASDALNRLREVRPIQVLAVGAQH</sequence>
<accession>A0A0P9D6P0</accession>
<dbReference type="SMART" id="SM00567">
    <property type="entry name" value="EZ_HEAT"/>
    <property type="match status" value="3"/>
</dbReference>
<gene>
    <name evidence="1" type="ORF">SE17_24430</name>
</gene>
<evidence type="ECO:0000313" key="2">
    <source>
        <dbReference type="Proteomes" id="UP000050509"/>
    </source>
</evidence>
<name>A0A0P9D6P0_9CHLR</name>
<dbReference type="PANTHER" id="PTHR12697">
    <property type="entry name" value="PBS LYASE HEAT-LIKE PROTEIN"/>
    <property type="match status" value="1"/>
</dbReference>
<protein>
    <submittedName>
        <fullName evidence="1">PBS lyase</fullName>
    </submittedName>
</protein>
<dbReference type="InterPro" id="IPR016024">
    <property type="entry name" value="ARM-type_fold"/>
</dbReference>
<dbReference type="EMBL" id="LJCR01001176">
    <property type="protein sequence ID" value="KPV50871.1"/>
    <property type="molecule type" value="Genomic_DNA"/>
</dbReference>
<dbReference type="Pfam" id="PF13646">
    <property type="entry name" value="HEAT_2"/>
    <property type="match status" value="1"/>
</dbReference>
<keyword evidence="1" id="KW-0456">Lyase</keyword>
<comment type="caution">
    <text evidence="1">The sequence shown here is derived from an EMBL/GenBank/DDBJ whole genome shotgun (WGS) entry which is preliminary data.</text>
</comment>
<dbReference type="AlphaFoldDB" id="A0A0P9D6P0"/>
<evidence type="ECO:0000313" key="1">
    <source>
        <dbReference type="EMBL" id="KPV50871.1"/>
    </source>
</evidence>
<dbReference type="GO" id="GO:0016491">
    <property type="term" value="F:oxidoreductase activity"/>
    <property type="evidence" value="ECO:0007669"/>
    <property type="project" value="TreeGrafter"/>
</dbReference>
<dbReference type="Pfam" id="PF03130">
    <property type="entry name" value="HEAT_PBS"/>
    <property type="match status" value="1"/>
</dbReference>
<keyword evidence="2" id="KW-1185">Reference proteome</keyword>